<dbReference type="PANTHER" id="PTHR12346:SF0">
    <property type="entry name" value="SIN3A, ISOFORM G"/>
    <property type="match status" value="1"/>
</dbReference>
<dbReference type="AlphaFoldDB" id="A0A183FQ72"/>
<organism evidence="3 4">
    <name type="scientific">Heligmosomoides polygyrus</name>
    <name type="common">Parasitic roundworm</name>
    <dbReference type="NCBI Taxonomy" id="6339"/>
    <lineage>
        <taxon>Eukaryota</taxon>
        <taxon>Metazoa</taxon>
        <taxon>Ecdysozoa</taxon>
        <taxon>Nematoda</taxon>
        <taxon>Chromadorea</taxon>
        <taxon>Rhabditida</taxon>
        <taxon>Rhabditina</taxon>
        <taxon>Rhabditomorpha</taxon>
        <taxon>Strongyloidea</taxon>
        <taxon>Heligmosomidae</taxon>
        <taxon>Heligmosomoides</taxon>
    </lineage>
</organism>
<evidence type="ECO:0000313" key="3">
    <source>
        <dbReference type="Proteomes" id="UP000050761"/>
    </source>
</evidence>
<reference evidence="4" key="1">
    <citation type="submission" date="2019-09" db="UniProtKB">
        <authorList>
            <consortium name="WormBaseParasite"/>
        </authorList>
    </citation>
    <scope>IDENTIFICATION</scope>
</reference>
<dbReference type="Proteomes" id="UP000050761">
    <property type="component" value="Unassembled WGS sequence"/>
</dbReference>
<evidence type="ECO:0000313" key="4">
    <source>
        <dbReference type="WBParaSite" id="HPBE_0000985301-mRNA-1"/>
    </source>
</evidence>
<evidence type="ECO:0000259" key="2">
    <source>
        <dbReference type="SMART" id="SM00761"/>
    </source>
</evidence>
<name>A0A183FQ72_HELPZ</name>
<dbReference type="GO" id="GO:0000122">
    <property type="term" value="P:negative regulation of transcription by RNA polymerase II"/>
    <property type="evidence" value="ECO:0007669"/>
    <property type="project" value="TreeGrafter"/>
</dbReference>
<dbReference type="SMART" id="SM00761">
    <property type="entry name" value="HDAC_interact"/>
    <property type="match status" value="1"/>
</dbReference>
<dbReference type="GO" id="GO:0003714">
    <property type="term" value="F:transcription corepressor activity"/>
    <property type="evidence" value="ECO:0007669"/>
    <property type="project" value="InterPro"/>
</dbReference>
<dbReference type="GO" id="GO:0070822">
    <property type="term" value="C:Sin3-type complex"/>
    <property type="evidence" value="ECO:0007669"/>
    <property type="project" value="TreeGrafter"/>
</dbReference>
<dbReference type="InterPro" id="IPR039774">
    <property type="entry name" value="Sin3-like"/>
</dbReference>
<accession>A0A183FQ72</accession>
<feature type="domain" description="Histone deacetylase interacting" evidence="2">
    <location>
        <begin position="1"/>
        <end position="100"/>
    </location>
</feature>
<dbReference type="Pfam" id="PF08295">
    <property type="entry name" value="Sin3_corepress"/>
    <property type="match status" value="1"/>
</dbReference>
<evidence type="ECO:0000256" key="1">
    <source>
        <dbReference type="ARBA" id="ARBA00022491"/>
    </source>
</evidence>
<keyword evidence="1" id="KW-0678">Repressor</keyword>
<dbReference type="PANTHER" id="PTHR12346">
    <property type="entry name" value="SIN3B-RELATED"/>
    <property type="match status" value="1"/>
</dbReference>
<sequence>LFRSLPDSFKRPICSGRTELCHQVRGYFVLNDTWVSFPSWSSEDTTHVSSKKTQYEEFIYRTEDERFELDIIIDVNKYAIESLELVRRRMDRMSKAELDKLDEKLGGSSPSLMLRAIKRIYGEHASKITDGIKRNPFMTIPKVANLEWISSSKEWREAQVAMNRWVYYSP</sequence>
<protein>
    <submittedName>
        <fullName evidence="4">HDAC_interact domain-containing protein</fullName>
    </submittedName>
</protein>
<keyword evidence="3" id="KW-1185">Reference proteome</keyword>
<dbReference type="InterPro" id="IPR013194">
    <property type="entry name" value="HDAC_interact_dom"/>
</dbReference>
<proteinExistence type="predicted"/>
<dbReference type="WBParaSite" id="HPBE_0000985301-mRNA-1">
    <property type="protein sequence ID" value="HPBE_0000985301-mRNA-1"/>
    <property type="gene ID" value="HPBE_0000985301"/>
</dbReference>